<dbReference type="Proteomes" id="UP000177306">
    <property type="component" value="Unassembled WGS sequence"/>
</dbReference>
<reference evidence="1 2" key="1">
    <citation type="journal article" date="2016" name="Nat. Commun.">
        <title>Thousands of microbial genomes shed light on interconnected biogeochemical processes in an aquifer system.</title>
        <authorList>
            <person name="Anantharaman K."/>
            <person name="Brown C.T."/>
            <person name="Hug L.A."/>
            <person name="Sharon I."/>
            <person name="Castelle C.J."/>
            <person name="Probst A.J."/>
            <person name="Thomas B.C."/>
            <person name="Singh A."/>
            <person name="Wilkins M.J."/>
            <person name="Karaoz U."/>
            <person name="Brodie E.L."/>
            <person name="Williams K.H."/>
            <person name="Hubbard S.S."/>
            <person name="Banfield J.F."/>
        </authorList>
    </citation>
    <scope>NUCLEOTIDE SEQUENCE [LARGE SCALE GENOMIC DNA]</scope>
</reference>
<dbReference type="AlphaFoldDB" id="A0A1F6EFX4"/>
<protein>
    <submittedName>
        <fullName evidence="1">Uncharacterized protein</fullName>
    </submittedName>
</protein>
<accession>A0A1F6EFX4</accession>
<comment type="caution">
    <text evidence="1">The sequence shown here is derived from an EMBL/GenBank/DDBJ whole genome shotgun (WGS) entry which is preliminary data.</text>
</comment>
<gene>
    <name evidence="1" type="ORF">A3A38_01985</name>
</gene>
<dbReference type="EMBL" id="MFLY01000044">
    <property type="protein sequence ID" value="OGG72537.1"/>
    <property type="molecule type" value="Genomic_DNA"/>
</dbReference>
<proteinExistence type="predicted"/>
<evidence type="ECO:0000313" key="2">
    <source>
        <dbReference type="Proteomes" id="UP000177306"/>
    </source>
</evidence>
<evidence type="ECO:0000313" key="1">
    <source>
        <dbReference type="EMBL" id="OGG72537.1"/>
    </source>
</evidence>
<name>A0A1F6EFX4_9BACT</name>
<organism evidence="1 2">
    <name type="scientific">Candidatus Kaiserbacteria bacterium RIFCSPLOWO2_01_FULL_53_17</name>
    <dbReference type="NCBI Taxonomy" id="1798511"/>
    <lineage>
        <taxon>Bacteria</taxon>
        <taxon>Candidatus Kaiseribacteriota</taxon>
    </lineage>
</organism>
<sequence length="70" mass="7983">MKYQAVRFFSWFGNQGDNSFLGREDLGPKRDTYQEAVSDFASEVAVKSRGTYRAYGGHLNEEEIVIVTEN</sequence>